<dbReference type="GO" id="GO:0016616">
    <property type="term" value="F:oxidoreductase activity, acting on the CH-OH group of donors, NAD or NADP as acceptor"/>
    <property type="evidence" value="ECO:0007669"/>
    <property type="project" value="InterPro"/>
</dbReference>
<evidence type="ECO:0000259" key="1">
    <source>
        <dbReference type="Pfam" id="PF00984"/>
    </source>
</evidence>
<organism evidence="2 3">
    <name type="scientific">Candidatus Giovannonibacteria bacterium RIFCSPLOWO2_12_FULL_44_15</name>
    <dbReference type="NCBI Taxonomy" id="1798364"/>
    <lineage>
        <taxon>Bacteria</taxon>
        <taxon>Candidatus Giovannoniibacteriota</taxon>
    </lineage>
</organism>
<name>A0A1F5Y029_9BACT</name>
<evidence type="ECO:0000313" key="3">
    <source>
        <dbReference type="Proteomes" id="UP000178894"/>
    </source>
</evidence>
<protein>
    <recommendedName>
        <fullName evidence="1">UDP-glucose/GDP-mannose dehydrogenase dimerisation domain-containing protein</fullName>
    </recommendedName>
</protein>
<reference evidence="2 3" key="1">
    <citation type="journal article" date="2016" name="Nat. Commun.">
        <title>Thousands of microbial genomes shed light on interconnected biogeochemical processes in an aquifer system.</title>
        <authorList>
            <person name="Anantharaman K."/>
            <person name="Brown C.T."/>
            <person name="Hug L.A."/>
            <person name="Sharon I."/>
            <person name="Castelle C.J."/>
            <person name="Probst A.J."/>
            <person name="Thomas B.C."/>
            <person name="Singh A."/>
            <person name="Wilkins M.J."/>
            <person name="Karaoz U."/>
            <person name="Brodie E.L."/>
            <person name="Williams K.H."/>
            <person name="Hubbard S.S."/>
            <person name="Banfield J.F."/>
        </authorList>
    </citation>
    <scope>NUCLEOTIDE SEQUENCE [LARGE SCALE GENOMIC DNA]</scope>
</reference>
<dbReference type="STRING" id="1798364.A3G54_01715"/>
<dbReference type="PANTHER" id="PTHR43750">
    <property type="entry name" value="UDP-GLUCOSE 6-DEHYDROGENASE TUAD"/>
    <property type="match status" value="1"/>
</dbReference>
<dbReference type="Gene3D" id="1.10.1040.10">
    <property type="entry name" value="N-(1-d-carboxylethyl)-l-norvaline Dehydrogenase, domain 2"/>
    <property type="match status" value="1"/>
</dbReference>
<dbReference type="InterPro" id="IPR013328">
    <property type="entry name" value="6PGD_dom2"/>
</dbReference>
<comment type="caution">
    <text evidence="2">The sequence shown here is derived from an EMBL/GenBank/DDBJ whole genome shotgun (WGS) entry which is preliminary data.</text>
</comment>
<accession>A0A1F5Y029</accession>
<dbReference type="AlphaFoldDB" id="A0A1F5Y029"/>
<evidence type="ECO:0000313" key="2">
    <source>
        <dbReference type="EMBL" id="OGF93400.1"/>
    </source>
</evidence>
<proteinExistence type="predicted"/>
<gene>
    <name evidence="2" type="ORF">A3G54_01715</name>
</gene>
<dbReference type="Pfam" id="PF00984">
    <property type="entry name" value="UDPG_MGDP_dh"/>
    <property type="match status" value="1"/>
</dbReference>
<feature type="domain" description="UDP-glucose/GDP-mannose dehydrogenase dimerisation" evidence="1">
    <location>
        <begin position="4"/>
        <end position="68"/>
    </location>
</feature>
<dbReference type="PANTHER" id="PTHR43750:SF3">
    <property type="entry name" value="UDP-GLUCOSE 6-DEHYDROGENASE TUAD"/>
    <property type="match status" value="1"/>
</dbReference>
<sequence length="71" mass="7679">MHYARKVNFVSVIAALADKLGANYYNIRQAMAADPRIGNSHLDPNFGGYRGFGGHCLPKDTLSLIASLEVA</sequence>
<dbReference type="EMBL" id="MFIQ01000019">
    <property type="protein sequence ID" value="OGF93400.1"/>
    <property type="molecule type" value="Genomic_DNA"/>
</dbReference>
<dbReference type="InterPro" id="IPR014026">
    <property type="entry name" value="UDP-Glc/GDP-Man_DH_dimer"/>
</dbReference>
<dbReference type="SUPFAM" id="SSF48179">
    <property type="entry name" value="6-phosphogluconate dehydrogenase C-terminal domain-like"/>
    <property type="match status" value="1"/>
</dbReference>
<dbReference type="GO" id="GO:0051287">
    <property type="term" value="F:NAD binding"/>
    <property type="evidence" value="ECO:0007669"/>
    <property type="project" value="InterPro"/>
</dbReference>
<dbReference type="InterPro" id="IPR008927">
    <property type="entry name" value="6-PGluconate_DH-like_C_sf"/>
</dbReference>
<dbReference type="Proteomes" id="UP000178894">
    <property type="component" value="Unassembled WGS sequence"/>
</dbReference>